<comment type="caution">
    <text evidence="3">The sequence shown here is derived from an EMBL/GenBank/DDBJ whole genome shotgun (WGS) entry which is preliminary data.</text>
</comment>
<name>A0A372ZPH3_9ACTN</name>
<protein>
    <submittedName>
        <fullName evidence="3">Aldo/keto reductase</fullName>
    </submittedName>
</protein>
<keyword evidence="4" id="KW-1185">Reference proteome</keyword>
<feature type="domain" description="NADP-dependent oxidoreductase" evidence="2">
    <location>
        <begin position="16"/>
        <end position="315"/>
    </location>
</feature>
<dbReference type="CDD" id="cd19086">
    <property type="entry name" value="AKR_AKR11C1"/>
    <property type="match status" value="1"/>
</dbReference>
<proteinExistence type="predicted"/>
<dbReference type="Proteomes" id="UP000263377">
    <property type="component" value="Unassembled WGS sequence"/>
</dbReference>
<dbReference type="SUPFAM" id="SSF51430">
    <property type="entry name" value="NAD(P)-linked oxidoreductase"/>
    <property type="match status" value="1"/>
</dbReference>
<dbReference type="GO" id="GO:0016491">
    <property type="term" value="F:oxidoreductase activity"/>
    <property type="evidence" value="ECO:0007669"/>
    <property type="project" value="UniProtKB-KW"/>
</dbReference>
<gene>
    <name evidence="3" type="ORF">DR950_04455</name>
</gene>
<evidence type="ECO:0000313" key="3">
    <source>
        <dbReference type="EMBL" id="RGD57145.1"/>
    </source>
</evidence>
<dbReference type="Gene3D" id="3.20.20.100">
    <property type="entry name" value="NADP-dependent oxidoreductase domain"/>
    <property type="match status" value="1"/>
</dbReference>
<dbReference type="EMBL" id="QVIG01000001">
    <property type="protein sequence ID" value="RGD57145.1"/>
    <property type="molecule type" value="Genomic_DNA"/>
</dbReference>
<evidence type="ECO:0000256" key="1">
    <source>
        <dbReference type="ARBA" id="ARBA00023002"/>
    </source>
</evidence>
<dbReference type="InterPro" id="IPR023210">
    <property type="entry name" value="NADP_OxRdtase_dom"/>
</dbReference>
<keyword evidence="1" id="KW-0560">Oxidoreductase</keyword>
<reference evidence="3 4" key="1">
    <citation type="submission" date="2018-08" db="EMBL/GenBank/DDBJ databases">
        <title>Diversity &amp; Physiological Properties of Lignin-Decomposing Actinobacteria from Soil.</title>
        <authorList>
            <person name="Roh S.G."/>
            <person name="Kim S.B."/>
        </authorList>
    </citation>
    <scope>NUCLEOTIDE SEQUENCE [LARGE SCALE GENOMIC DNA]</scope>
    <source>
        <strain evidence="3 4">MMS17-GH009</strain>
    </source>
</reference>
<evidence type="ECO:0000313" key="4">
    <source>
        <dbReference type="Proteomes" id="UP000263377"/>
    </source>
</evidence>
<evidence type="ECO:0000259" key="2">
    <source>
        <dbReference type="Pfam" id="PF00248"/>
    </source>
</evidence>
<dbReference type="GO" id="GO:0005829">
    <property type="term" value="C:cytosol"/>
    <property type="evidence" value="ECO:0007669"/>
    <property type="project" value="TreeGrafter"/>
</dbReference>
<accession>A0A372ZPH3</accession>
<dbReference type="PANTHER" id="PTHR43364">
    <property type="entry name" value="NADH-SPECIFIC METHYLGLYOXAL REDUCTASE-RELATED"/>
    <property type="match status" value="1"/>
</dbReference>
<dbReference type="InterPro" id="IPR036812">
    <property type="entry name" value="NAD(P)_OxRdtase_dom_sf"/>
</dbReference>
<dbReference type="InterPro" id="IPR050523">
    <property type="entry name" value="AKR_Detox_Biosynth"/>
</dbReference>
<dbReference type="Pfam" id="PF00248">
    <property type="entry name" value="Aldo_ket_red"/>
    <property type="match status" value="1"/>
</dbReference>
<dbReference type="RefSeq" id="WP_117485927.1">
    <property type="nucleotide sequence ID" value="NZ_QVIG01000001.1"/>
</dbReference>
<dbReference type="PANTHER" id="PTHR43364:SF4">
    <property type="entry name" value="NAD(P)-LINKED OXIDOREDUCTASE SUPERFAMILY PROTEIN"/>
    <property type="match status" value="1"/>
</dbReference>
<organism evidence="3 4">
    <name type="scientific">Kitasatospora xanthocidica</name>
    <dbReference type="NCBI Taxonomy" id="83382"/>
    <lineage>
        <taxon>Bacteria</taxon>
        <taxon>Bacillati</taxon>
        <taxon>Actinomycetota</taxon>
        <taxon>Actinomycetes</taxon>
        <taxon>Kitasatosporales</taxon>
        <taxon>Streptomycetaceae</taxon>
        <taxon>Kitasatospora</taxon>
    </lineage>
</organism>
<sequence length="327" mass="35291">MEQRVLGRTGRPVSIVGLGTWQLGADWGDVREEDALAVLEASVEAGVTLFDTADVYGDGRSERLIGRFLKDRPDAGVFVATKFGRRVEQRPEHYNLANFRAWADRSRDNLGVDRLDLVQLHCPPTPVYSSDEVFDALDTLVAEERIASYGVSVETCAEALTAIARPNVASVQIILNAFRLKPLEQVLPAAEAAGVGILARVPLASGLLSGRYDEHTVFAADDHRTYNRHGESFDQGETFSGVDFATGVEAAAEFAAFAPEGVSSAQAALRWVTQQPGVTTVIPGARNVAQARANAAAADSAPLPPATLAAVRELYDRRIRAQVHGRW</sequence>
<dbReference type="AlphaFoldDB" id="A0A372ZPH3"/>